<comment type="caution">
    <text evidence="1">The sequence shown here is derived from an EMBL/GenBank/DDBJ whole genome shotgun (WGS) entry which is preliminary data.</text>
</comment>
<dbReference type="RefSeq" id="WP_188933259.1">
    <property type="nucleotide sequence ID" value="NZ_BMJC01000003.1"/>
</dbReference>
<dbReference type="Pfam" id="PF13620">
    <property type="entry name" value="CarboxypepD_reg"/>
    <property type="match status" value="1"/>
</dbReference>
<dbReference type="InterPro" id="IPR008969">
    <property type="entry name" value="CarboxyPept-like_regulatory"/>
</dbReference>
<sequence length="136" mass="15058">MGTSKKILFFLLLIPLTLVAKAGTGKLEGVLNGYVTDAVTKKPLPGVTVSAFIPGTNNLKEVLTDSDGYFRFAELPASQVTVEFNKKGYQSYKKPNITIKEKTSVRVNVEFSPEDRTYDPGVNEYPLLRMLEPVDQ</sequence>
<evidence type="ECO:0000313" key="2">
    <source>
        <dbReference type="Proteomes" id="UP000607559"/>
    </source>
</evidence>
<evidence type="ECO:0000313" key="1">
    <source>
        <dbReference type="EMBL" id="GGB05552.1"/>
    </source>
</evidence>
<dbReference type="EMBL" id="BMJC01000003">
    <property type="protein sequence ID" value="GGB05552.1"/>
    <property type="molecule type" value="Genomic_DNA"/>
</dbReference>
<organism evidence="1 2">
    <name type="scientific">Puia dinghuensis</name>
    <dbReference type="NCBI Taxonomy" id="1792502"/>
    <lineage>
        <taxon>Bacteria</taxon>
        <taxon>Pseudomonadati</taxon>
        <taxon>Bacteroidota</taxon>
        <taxon>Chitinophagia</taxon>
        <taxon>Chitinophagales</taxon>
        <taxon>Chitinophagaceae</taxon>
        <taxon>Puia</taxon>
    </lineage>
</organism>
<keyword evidence="2" id="KW-1185">Reference proteome</keyword>
<gene>
    <name evidence="1" type="ORF">GCM10011511_31140</name>
</gene>
<dbReference type="SUPFAM" id="SSF49464">
    <property type="entry name" value="Carboxypeptidase regulatory domain-like"/>
    <property type="match status" value="1"/>
</dbReference>
<dbReference type="Proteomes" id="UP000607559">
    <property type="component" value="Unassembled WGS sequence"/>
</dbReference>
<reference evidence="1" key="2">
    <citation type="submission" date="2020-09" db="EMBL/GenBank/DDBJ databases">
        <authorList>
            <person name="Sun Q."/>
            <person name="Zhou Y."/>
        </authorList>
    </citation>
    <scope>NUCLEOTIDE SEQUENCE</scope>
    <source>
        <strain evidence="1">CGMCC 1.15448</strain>
    </source>
</reference>
<accession>A0A8J2UER5</accession>
<dbReference type="Gene3D" id="2.60.40.1120">
    <property type="entry name" value="Carboxypeptidase-like, regulatory domain"/>
    <property type="match status" value="1"/>
</dbReference>
<dbReference type="AlphaFoldDB" id="A0A8J2UER5"/>
<name>A0A8J2UER5_9BACT</name>
<reference evidence="1" key="1">
    <citation type="journal article" date="2014" name="Int. J. Syst. Evol. Microbiol.">
        <title>Complete genome sequence of Corynebacterium casei LMG S-19264T (=DSM 44701T), isolated from a smear-ripened cheese.</title>
        <authorList>
            <consortium name="US DOE Joint Genome Institute (JGI-PGF)"/>
            <person name="Walter F."/>
            <person name="Albersmeier A."/>
            <person name="Kalinowski J."/>
            <person name="Ruckert C."/>
        </authorList>
    </citation>
    <scope>NUCLEOTIDE SEQUENCE</scope>
    <source>
        <strain evidence="1">CGMCC 1.15448</strain>
    </source>
</reference>
<evidence type="ECO:0008006" key="3">
    <source>
        <dbReference type="Google" id="ProtNLM"/>
    </source>
</evidence>
<protein>
    <recommendedName>
        <fullName evidence="3">Carboxypeptidase regulatory-like domain-containing protein</fullName>
    </recommendedName>
</protein>
<proteinExistence type="predicted"/>